<feature type="coiled-coil region" evidence="1">
    <location>
        <begin position="146"/>
        <end position="215"/>
    </location>
</feature>
<dbReference type="Pfam" id="PF00271">
    <property type="entry name" value="Helicase_C"/>
    <property type="match status" value="1"/>
</dbReference>
<evidence type="ECO:0000313" key="5">
    <source>
        <dbReference type="Proteomes" id="UP000002186"/>
    </source>
</evidence>
<evidence type="ECO:0000259" key="2">
    <source>
        <dbReference type="PROSITE" id="PS51192"/>
    </source>
</evidence>
<dbReference type="InterPro" id="IPR014001">
    <property type="entry name" value="Helicase_ATP-bd"/>
</dbReference>
<dbReference type="InterPro" id="IPR007409">
    <property type="entry name" value="Restrct_endonuc_type1_HsdR_N"/>
</dbReference>
<dbReference type="eggNOG" id="COG4096">
    <property type="taxonomic scope" value="Bacteria"/>
</dbReference>
<dbReference type="Gene3D" id="3.40.50.300">
    <property type="entry name" value="P-loop containing nucleotide triphosphate hydrolases"/>
    <property type="match status" value="2"/>
</dbReference>
<keyword evidence="1" id="KW-0175">Coiled coil</keyword>
<dbReference type="HOGENOM" id="CLU_007363_0_0_4"/>
<dbReference type="InterPro" id="IPR050742">
    <property type="entry name" value="Helicase_Restrict-Modif_Enz"/>
</dbReference>
<dbReference type="InterPro" id="IPR006935">
    <property type="entry name" value="Helicase/UvrB_N"/>
</dbReference>
<dbReference type="RefSeq" id="WP_012586032.1">
    <property type="nucleotide sequence ID" value="NC_011662.2"/>
</dbReference>
<dbReference type="CDD" id="cd18799">
    <property type="entry name" value="SF2_C_EcoAI-like"/>
    <property type="match status" value="1"/>
</dbReference>
<dbReference type="PANTHER" id="PTHR47396:SF1">
    <property type="entry name" value="ATP-DEPENDENT HELICASE IRC3-RELATED"/>
    <property type="match status" value="1"/>
</dbReference>
<dbReference type="KEGG" id="tmz:Tmz1t_3601"/>
<protein>
    <submittedName>
        <fullName evidence="4">Type III restriction protein res subunit</fullName>
    </submittedName>
</protein>
<reference evidence="4 5" key="2">
    <citation type="journal article" date="2012" name="Stand. Genomic Sci.">
        <title>Complete genome sequence of Thauera aminoaromatica strain MZ1T.</title>
        <authorList>
            <person name="Jiang K."/>
            <person name="Sanseverino J."/>
            <person name="Chauhan A."/>
            <person name="Lucas S."/>
            <person name="Copeland A."/>
            <person name="Lapidus A."/>
            <person name="Del Rio T.G."/>
            <person name="Dalin E."/>
            <person name="Tice H."/>
            <person name="Bruce D."/>
            <person name="Goodwin L."/>
            <person name="Pitluck S."/>
            <person name="Sims D."/>
            <person name="Brettin T."/>
            <person name="Detter J.C."/>
            <person name="Han C."/>
            <person name="Chang Y.J."/>
            <person name="Larimer F."/>
            <person name="Land M."/>
            <person name="Hauser L."/>
            <person name="Kyrpides N.C."/>
            <person name="Mikhailova N."/>
            <person name="Moser S."/>
            <person name="Jegier P."/>
            <person name="Close D."/>
            <person name="Debruyn J.M."/>
            <person name="Wang Y."/>
            <person name="Layton A.C."/>
            <person name="Allen M.S."/>
            <person name="Sayler G.S."/>
        </authorList>
    </citation>
    <scope>NUCLEOTIDE SEQUENCE [LARGE SCALE GENOMIC DNA]</scope>
    <source>
        <strain evidence="4 5">MZ1T</strain>
    </source>
</reference>
<accession>C4KDM8</accession>
<organism evidence="4 5">
    <name type="scientific">Thauera aminoaromatica</name>
    <dbReference type="NCBI Taxonomy" id="164330"/>
    <lineage>
        <taxon>Bacteria</taxon>
        <taxon>Pseudomonadati</taxon>
        <taxon>Pseudomonadota</taxon>
        <taxon>Betaproteobacteria</taxon>
        <taxon>Rhodocyclales</taxon>
        <taxon>Zoogloeaceae</taxon>
        <taxon>Thauera</taxon>
    </lineage>
</organism>
<evidence type="ECO:0000259" key="3">
    <source>
        <dbReference type="PROSITE" id="PS51194"/>
    </source>
</evidence>
<dbReference type="Pfam" id="PF08463">
    <property type="entry name" value="EcoEI_R_C"/>
    <property type="match status" value="1"/>
</dbReference>
<name>C4KDM8_THASP</name>
<dbReference type="NCBIfam" id="NF008521">
    <property type="entry name" value="PRK11448.1"/>
    <property type="match status" value="1"/>
</dbReference>
<dbReference type="GO" id="GO:0003677">
    <property type="term" value="F:DNA binding"/>
    <property type="evidence" value="ECO:0007669"/>
    <property type="project" value="UniProtKB-KW"/>
</dbReference>
<feature type="domain" description="Helicase ATP-binding" evidence="2">
    <location>
        <begin position="433"/>
        <end position="618"/>
    </location>
</feature>
<dbReference type="Proteomes" id="UP000002186">
    <property type="component" value="Chromosome"/>
</dbReference>
<reference evidence="5" key="1">
    <citation type="submission" date="2009-05" db="EMBL/GenBank/DDBJ databases">
        <title>Complete sequence of chromosome of Thauera sp. MZ1T.</title>
        <authorList>
            <consortium name="US DOE Joint Genome Institute"/>
            <person name="Lucas S."/>
            <person name="Copeland A."/>
            <person name="Lapidus A."/>
            <person name="Glavina del Rio T."/>
            <person name="Dalin E."/>
            <person name="Tice H."/>
            <person name="Bruce D."/>
            <person name="Goodwin L."/>
            <person name="Pitluck S."/>
            <person name="Sims D."/>
            <person name="Brettin T."/>
            <person name="Detter J.C."/>
            <person name="Han C."/>
            <person name="Larimer F."/>
            <person name="Land M."/>
            <person name="Hauser L."/>
            <person name="Kyrpides N."/>
            <person name="Mikhailova N."/>
            <person name="Sayler G.S."/>
        </authorList>
    </citation>
    <scope>NUCLEOTIDE SEQUENCE [LARGE SCALE GENOMIC DNA]</scope>
    <source>
        <strain evidence="5">MZ1T</strain>
    </source>
</reference>
<dbReference type="GO" id="GO:0005829">
    <property type="term" value="C:cytosol"/>
    <property type="evidence" value="ECO:0007669"/>
    <property type="project" value="TreeGrafter"/>
</dbReference>
<dbReference type="SUPFAM" id="SSF52540">
    <property type="entry name" value="P-loop containing nucleoside triphosphate hydrolases"/>
    <property type="match status" value="1"/>
</dbReference>
<keyword evidence="5" id="KW-1185">Reference proteome</keyword>
<dbReference type="GO" id="GO:0009307">
    <property type="term" value="P:DNA restriction-modification system"/>
    <property type="evidence" value="ECO:0007669"/>
    <property type="project" value="UniProtKB-KW"/>
</dbReference>
<dbReference type="REBASE" id="20881">
    <property type="entry name" value="TspMZORF3600P"/>
</dbReference>
<dbReference type="InterPro" id="IPR013670">
    <property type="entry name" value="EcoEI_R_C_dom"/>
</dbReference>
<evidence type="ECO:0000256" key="1">
    <source>
        <dbReference type="SAM" id="Coils"/>
    </source>
</evidence>
<dbReference type="PROSITE" id="PS51192">
    <property type="entry name" value="HELICASE_ATP_BIND_1"/>
    <property type="match status" value="1"/>
</dbReference>
<dbReference type="Pfam" id="PF04851">
    <property type="entry name" value="ResIII"/>
    <property type="match status" value="1"/>
</dbReference>
<proteinExistence type="predicted"/>
<dbReference type="PANTHER" id="PTHR47396">
    <property type="entry name" value="TYPE I RESTRICTION ENZYME ECOKI R PROTEIN"/>
    <property type="match status" value="1"/>
</dbReference>
<dbReference type="EMBL" id="CP001281">
    <property type="protein sequence ID" value="ACR02194.1"/>
    <property type="molecule type" value="Genomic_DNA"/>
</dbReference>
<dbReference type="STRING" id="85643.Tmz1t_3601"/>
<dbReference type="InterPro" id="IPR001650">
    <property type="entry name" value="Helicase_C-like"/>
</dbReference>
<dbReference type="Gene3D" id="3.90.1570.30">
    <property type="match status" value="1"/>
</dbReference>
<dbReference type="CDD" id="cd18032">
    <property type="entry name" value="DEXHc_RE_I_III_res"/>
    <property type="match status" value="1"/>
</dbReference>
<dbReference type="GO" id="GO:0009035">
    <property type="term" value="F:type I site-specific deoxyribonuclease activity"/>
    <property type="evidence" value="ECO:0007669"/>
    <property type="project" value="UniProtKB-EC"/>
</dbReference>
<dbReference type="GO" id="GO:0005524">
    <property type="term" value="F:ATP binding"/>
    <property type="evidence" value="ECO:0007669"/>
    <property type="project" value="UniProtKB-KW"/>
</dbReference>
<evidence type="ECO:0000313" key="4">
    <source>
        <dbReference type="EMBL" id="ACR02194.1"/>
    </source>
</evidence>
<feature type="domain" description="Helicase C-terminal" evidence="3">
    <location>
        <begin position="694"/>
        <end position="862"/>
    </location>
</feature>
<dbReference type="InterPro" id="IPR027417">
    <property type="entry name" value="P-loop_NTPase"/>
</dbReference>
<dbReference type="PROSITE" id="PS51194">
    <property type="entry name" value="HELICASE_CTER"/>
    <property type="match status" value="1"/>
</dbReference>
<sequence>MFGDMPSNFGHLKVHDQQLVRLGMLAERYFSDDPNTCLLKLRQLTELLAQLAASKVGIYTSPDEKQVDLLRRLQDKGIVPREVGALFAEVRKAGNDANHCLSGDHRTALLGLRLSWQLGVWFHRTFKDPAFKSGPFQPPAPPANESAELKTELDALRAELSQYRAAQKDAAQALDQIQVQIRQAEDDSAVWETMAAEAEAAKAELLQRLEVLQAQAAAAPPQVIAKFVAAADSAAAVIQISEGDTRRLIDQQLALAGWTVDSARITFARGIRPQRGQNLAIAEWPTETGPADYALFIDLMPVAIVEAKRKNIDVSAALQQAKRYSRGFRVSPEVELPLSNFGANAEFRVPFVFSSNGRPYLRQLAERSGVWFCDLRRPANLGHALDGWYTPEGLNALLQRDDDRAHTELANAPFDFGFPLRPYQQRAILATEASIRDGQRAILLAMATGTGKTKTCIALIYRLLKAKRFRRILFLVDRSALGEQAANAFKDTRMERLQTFADIFGIKELEVQAPDDDTAVHLATVQGMVQRVLYPSDGTPPPPIDQYDCIIVDECHRGYLLDRELSDTELSFRGYDDYVSKYRRVLDYFDAVKVGLTATPALHTTQIFGTPVFAYGYREAVVDGYLVDYEPPIQVHTLLSGQGIAWKAGEEVKVYNTARQQIELFKTPDEIKLKVDDFNRKVITRPFNEVVCTYLAQELDPASRRKTLIFCVSDSHADMVVDLLKKAFAAQYGAVEDDAVIKITGAADKPLQLIRRYKNERLPNVAVTVDLLTTGVDVPEICNLVFLRQVNSRILFDQMLGRATRLCNFGGTDVKDAFRVFDAVRIFEAIGDMTAMKPVVVNPKITFTQLSQELATLKDESATELVRDQFLAKLQAKKRHLTDKNRQDFEAKAGMSVQAFVQKLKAMPLADVAAWFVQNPELGELLDRRSDGPEREMFISEHTDAFDRAERGYGKGKKPDDYIRAFSEFIKTQGNQIPALVTVLTRPRELTRAQLRELVLALDQAGFTETSLASAWRELTNQDIAARIVGYIRQAAIGDALVPYVERVDRALQHLLAHPPAGKPWSTPQRDWLKRIAAQTKANVLVDRSAIDDPDLIFKREGGGFNRLDKVFNGQLQPVLDAFNDALWALPPEAANR</sequence>
<gene>
    <name evidence="4" type="ordered locus">Tmz1t_3601</name>
</gene>
<dbReference type="Pfam" id="PF04313">
    <property type="entry name" value="HSDR_N"/>
    <property type="match status" value="1"/>
</dbReference>
<dbReference type="AlphaFoldDB" id="C4KDM8"/>
<dbReference type="SMART" id="SM00487">
    <property type="entry name" value="DEXDc"/>
    <property type="match status" value="1"/>
</dbReference>